<keyword evidence="1" id="KW-1133">Transmembrane helix</keyword>
<protein>
    <recommendedName>
        <fullName evidence="4">Dolichyl-phosphate-mannose-protein mannosyltransferase</fullName>
    </recommendedName>
</protein>
<feature type="transmembrane region" description="Helical" evidence="1">
    <location>
        <begin position="233"/>
        <end position="255"/>
    </location>
</feature>
<dbReference type="Proteomes" id="UP001451571">
    <property type="component" value="Chromosome"/>
</dbReference>
<feature type="transmembrane region" description="Helical" evidence="1">
    <location>
        <begin position="395"/>
        <end position="412"/>
    </location>
</feature>
<dbReference type="EMBL" id="CP146256">
    <property type="protein sequence ID" value="XAH72825.1"/>
    <property type="molecule type" value="Genomic_DNA"/>
</dbReference>
<feature type="transmembrane region" description="Helical" evidence="1">
    <location>
        <begin position="275"/>
        <end position="295"/>
    </location>
</feature>
<keyword evidence="1" id="KW-0812">Transmembrane</keyword>
<feature type="transmembrane region" description="Helical" evidence="1">
    <location>
        <begin position="472"/>
        <end position="491"/>
    </location>
</feature>
<organism evidence="2 3">
    <name type="scientific">Kineothrix sedimenti</name>
    <dbReference type="NCBI Taxonomy" id="3123317"/>
    <lineage>
        <taxon>Bacteria</taxon>
        <taxon>Bacillati</taxon>
        <taxon>Bacillota</taxon>
        <taxon>Clostridia</taxon>
        <taxon>Lachnospirales</taxon>
        <taxon>Lachnospiraceae</taxon>
        <taxon>Kineothrix</taxon>
    </lineage>
</organism>
<feature type="transmembrane region" description="Helical" evidence="1">
    <location>
        <begin position="419"/>
        <end position="436"/>
    </location>
</feature>
<feature type="transmembrane region" description="Helical" evidence="1">
    <location>
        <begin position="187"/>
        <end position="207"/>
    </location>
</feature>
<proteinExistence type="predicted"/>
<name>A0ABZ3ETG5_9FIRM</name>
<accession>A0ABZ3ETG5</accession>
<feature type="transmembrane region" description="Helical" evidence="1">
    <location>
        <begin position="554"/>
        <end position="576"/>
    </location>
</feature>
<keyword evidence="3" id="KW-1185">Reference proteome</keyword>
<evidence type="ECO:0000313" key="2">
    <source>
        <dbReference type="EMBL" id="XAH72825.1"/>
    </source>
</evidence>
<gene>
    <name evidence="2" type="ORF">V6984_15100</name>
</gene>
<keyword evidence="1" id="KW-0472">Membrane</keyword>
<evidence type="ECO:0008006" key="4">
    <source>
        <dbReference type="Google" id="ProtNLM"/>
    </source>
</evidence>
<sequence>MKFNSKDKLFIICCISILFISIFTLCYYLFPYQGLRYDSEAFYPVVSEHSLIELNENTTVSQNFNSENIHLKGLKYYVIKGESEITGSLHVSIMDNDRNLILDREVPFTDIQNAEWYSDYFSLTLKKNHIYRIDISAEKCTNNNYPYLVVMGGYDQNSPNLEAYQNNELLNGNVLISYEFAKLNSTYINVVVLSLFTLSLITILFTINVSRNKKWSSVLNNLKSYNSIPIRKMLVIVLFVIQFFLIIPNIVYKVGGFNLDPSWRYFLNIANSLNLKYGTDIYFTYGPLGYICYLMNLDNSSTYWFGIGIWGIIFVIHIILLIWLYKLYLENKLSLTAIVLSVLVYVSTMYESERDNYQLYLLLLSVVIYFLGNSKSIIITNLLLSLMFFCKFSTFTSGVAFITIFIILRFFFDKDKKCILLMLPSLIIAPISYLVYNPSLKGLYEYVTGILRISSGWMKTQQWDDAITNQEYRYLLIIVLLYIMLIIISLLVDYHKSTILISCSVSLFFAYKYSVTAHGIAMGIWLVSMLFSAIVLSIDFRAMYSLIRTKKKYAFYYAASIVGCLSIASLLCINLHNNWGQIKDSLKNKVITFATLKDSSLLPELYDNTYIPSNIIETIGNDTVTTYPWEVGYKAVYTNLNMVYSPSIQNCNEFIPWLDQKVADYFYSEQAPKYIILEDETIYFHIKYLDNPLTWEAIKDRYNSIITQEGFCLLERQDNIIKSELTLIRSELYSTNDSIKCPENADYVKIHLRYSFYGEIKDFFWRTGMTYMTINYKDGSSCSGVIIVPNMTSGFSLDYVPQNLEDVSLVLNTEDYTKISSIQFSGIGLDALEKNVEVEWFQYAE</sequence>
<feature type="transmembrane region" description="Helical" evidence="1">
    <location>
        <begin position="331"/>
        <end position="348"/>
    </location>
</feature>
<dbReference type="RefSeq" id="WP_342756438.1">
    <property type="nucleotide sequence ID" value="NZ_CP146256.1"/>
</dbReference>
<feature type="transmembrane region" description="Helical" evidence="1">
    <location>
        <begin position="9"/>
        <end position="30"/>
    </location>
</feature>
<evidence type="ECO:0000256" key="1">
    <source>
        <dbReference type="SAM" id="Phobius"/>
    </source>
</evidence>
<reference evidence="2 3" key="1">
    <citation type="submission" date="2024-02" db="EMBL/GenBank/DDBJ databases">
        <title>Bacterial strain from lacustrine sediment.</title>
        <authorList>
            <person name="Petit C."/>
            <person name="Fadhlaoui K."/>
        </authorList>
    </citation>
    <scope>NUCLEOTIDE SEQUENCE [LARGE SCALE GENOMIC DNA]</scope>
    <source>
        <strain evidence="2 3">IPX-CK</strain>
    </source>
</reference>
<evidence type="ECO:0000313" key="3">
    <source>
        <dbReference type="Proteomes" id="UP001451571"/>
    </source>
</evidence>
<feature type="transmembrane region" description="Helical" evidence="1">
    <location>
        <begin position="360"/>
        <end position="389"/>
    </location>
</feature>
<feature type="transmembrane region" description="Helical" evidence="1">
    <location>
        <begin position="520"/>
        <end position="542"/>
    </location>
</feature>
<feature type="transmembrane region" description="Helical" evidence="1">
    <location>
        <begin position="302"/>
        <end position="325"/>
    </location>
</feature>